<protein>
    <submittedName>
        <fullName evidence="2">Uncharacterized protein</fullName>
    </submittedName>
</protein>
<feature type="region of interest" description="Disordered" evidence="1">
    <location>
        <begin position="48"/>
        <end position="90"/>
    </location>
</feature>
<evidence type="ECO:0000256" key="1">
    <source>
        <dbReference type="SAM" id="MobiDB-lite"/>
    </source>
</evidence>
<evidence type="ECO:0000313" key="2">
    <source>
        <dbReference type="EMBL" id="GMT32236.1"/>
    </source>
</evidence>
<proteinExistence type="predicted"/>
<sequence length="126" mass="13657">LRACRVSLELPLTGPSCLGVCCSSTPSRPSSTERSASLRSLSSCTNCRTRAPRDRSRGTVGTTASSARMIPSLSTGERPRSTPLRISPPRSPLPESIIDWIDHSRASSIFSLTPPSIVYYRYSSDK</sequence>
<reference evidence="2" key="1">
    <citation type="submission" date="2023-10" db="EMBL/GenBank/DDBJ databases">
        <title>Genome assembly of Pristionchus species.</title>
        <authorList>
            <person name="Yoshida K."/>
            <person name="Sommer R.J."/>
        </authorList>
    </citation>
    <scope>NUCLEOTIDE SEQUENCE</scope>
    <source>
        <strain evidence="2">RS5133</strain>
    </source>
</reference>
<dbReference type="EMBL" id="BTSY01000006">
    <property type="protein sequence ID" value="GMT32236.1"/>
    <property type="molecule type" value="Genomic_DNA"/>
</dbReference>
<accession>A0AAV5WIY1</accession>
<gene>
    <name evidence="2" type="ORF">PFISCL1PPCAC_23533</name>
</gene>
<dbReference type="Proteomes" id="UP001432322">
    <property type="component" value="Unassembled WGS sequence"/>
</dbReference>
<comment type="caution">
    <text evidence="2">The sequence shown here is derived from an EMBL/GenBank/DDBJ whole genome shotgun (WGS) entry which is preliminary data.</text>
</comment>
<evidence type="ECO:0000313" key="3">
    <source>
        <dbReference type="Proteomes" id="UP001432322"/>
    </source>
</evidence>
<dbReference type="AlphaFoldDB" id="A0AAV5WIY1"/>
<feature type="compositionally biased region" description="Low complexity" evidence="1">
    <location>
        <begin position="81"/>
        <end position="90"/>
    </location>
</feature>
<name>A0AAV5WIY1_9BILA</name>
<feature type="non-terminal residue" evidence="2">
    <location>
        <position position="1"/>
    </location>
</feature>
<organism evidence="2 3">
    <name type="scientific">Pristionchus fissidentatus</name>
    <dbReference type="NCBI Taxonomy" id="1538716"/>
    <lineage>
        <taxon>Eukaryota</taxon>
        <taxon>Metazoa</taxon>
        <taxon>Ecdysozoa</taxon>
        <taxon>Nematoda</taxon>
        <taxon>Chromadorea</taxon>
        <taxon>Rhabditida</taxon>
        <taxon>Rhabditina</taxon>
        <taxon>Diplogasteromorpha</taxon>
        <taxon>Diplogasteroidea</taxon>
        <taxon>Neodiplogasteridae</taxon>
        <taxon>Pristionchus</taxon>
    </lineage>
</organism>
<keyword evidence="3" id="KW-1185">Reference proteome</keyword>